<dbReference type="EMBL" id="CP028136">
    <property type="protein sequence ID" value="AVR44755.1"/>
    <property type="molecule type" value="Genomic_DNA"/>
</dbReference>
<sequence>MKTRHQVHNLIILDESGSMFSIKDQNIRGFNEIVQTIKGVENKYPEQEHFISFLTFNGLGITEHLFNQAVKNLKQIDNECYRPGASTPLYDAIGFGVSKLEKIIGNKTDSNVLVTVFTDGEENASREYRREVIKKKIKELKCRNWTFTYTGTDHDVYAAAGALSINNVVQFTKNEADMEKMFLNEREARMNYSAYIRSGKDIGEGFYKKGLN</sequence>
<dbReference type="RefSeq" id="WP_107011533.1">
    <property type="nucleotide sequence ID" value="NZ_CP028136.1"/>
</dbReference>
<dbReference type="Proteomes" id="UP000241507">
    <property type="component" value="Chromosome"/>
</dbReference>
<keyword evidence="3" id="KW-1185">Reference proteome</keyword>
<dbReference type="Gene3D" id="3.40.50.410">
    <property type="entry name" value="von Willebrand factor, type A domain"/>
    <property type="match status" value="1"/>
</dbReference>
<feature type="domain" description="VWFA" evidence="1">
    <location>
        <begin position="11"/>
        <end position="179"/>
    </location>
</feature>
<organism evidence="2 3">
    <name type="scientific">Christiangramia fulva</name>
    <dbReference type="NCBI Taxonomy" id="2126553"/>
    <lineage>
        <taxon>Bacteria</taxon>
        <taxon>Pseudomonadati</taxon>
        <taxon>Bacteroidota</taxon>
        <taxon>Flavobacteriia</taxon>
        <taxon>Flavobacteriales</taxon>
        <taxon>Flavobacteriaceae</taxon>
        <taxon>Christiangramia</taxon>
    </lineage>
</organism>
<evidence type="ECO:0000313" key="3">
    <source>
        <dbReference type="Proteomes" id="UP000241507"/>
    </source>
</evidence>
<dbReference type="OrthoDB" id="9790144at2"/>
<gene>
    <name evidence="2" type="ORF">C7S20_05455</name>
</gene>
<proteinExistence type="predicted"/>
<name>A0A2R3Z3C0_9FLAO</name>
<dbReference type="KEGG" id="grs:C7S20_05455"/>
<reference evidence="3" key="1">
    <citation type="submission" date="2018-03" db="EMBL/GenBank/DDBJ databases">
        <title>Gramella fulva sp. nov., isolated from a dry surface of tidal flat.</title>
        <authorList>
            <person name="Hwang S.H."/>
            <person name="Hwang W.M."/>
            <person name="Kang K."/>
            <person name="Ahn T.-Y."/>
        </authorList>
    </citation>
    <scope>NUCLEOTIDE SEQUENCE [LARGE SCALE GENOMIC DNA]</scope>
    <source>
        <strain evidence="3">SH35</strain>
    </source>
</reference>
<dbReference type="Pfam" id="PF00092">
    <property type="entry name" value="VWA"/>
    <property type="match status" value="1"/>
</dbReference>
<dbReference type="AlphaFoldDB" id="A0A2R3Z3C0"/>
<dbReference type="InterPro" id="IPR036465">
    <property type="entry name" value="vWFA_dom_sf"/>
</dbReference>
<evidence type="ECO:0000313" key="2">
    <source>
        <dbReference type="EMBL" id="AVR44755.1"/>
    </source>
</evidence>
<evidence type="ECO:0000259" key="1">
    <source>
        <dbReference type="Pfam" id="PF00092"/>
    </source>
</evidence>
<dbReference type="InterPro" id="IPR002035">
    <property type="entry name" value="VWF_A"/>
</dbReference>
<accession>A0A2R3Z3C0</accession>
<dbReference type="SUPFAM" id="SSF53300">
    <property type="entry name" value="vWA-like"/>
    <property type="match status" value="1"/>
</dbReference>
<protein>
    <recommendedName>
        <fullName evidence="1">VWFA domain-containing protein</fullName>
    </recommendedName>
</protein>